<dbReference type="SUPFAM" id="SSF53697">
    <property type="entry name" value="SIS domain"/>
    <property type="match status" value="1"/>
</dbReference>
<organism evidence="2 3">
    <name type="scientific">Kaistia terrae</name>
    <dbReference type="NCBI Taxonomy" id="537017"/>
    <lineage>
        <taxon>Bacteria</taxon>
        <taxon>Pseudomonadati</taxon>
        <taxon>Pseudomonadota</taxon>
        <taxon>Alphaproteobacteria</taxon>
        <taxon>Hyphomicrobiales</taxon>
        <taxon>Kaistiaceae</taxon>
        <taxon>Kaistia</taxon>
    </lineage>
</organism>
<name>A0ABW0PYV4_9HYPH</name>
<dbReference type="Pfam" id="PF01380">
    <property type="entry name" value="SIS"/>
    <property type="match status" value="2"/>
</dbReference>
<dbReference type="PANTHER" id="PTHR30514">
    <property type="entry name" value="GLUCOKINASE"/>
    <property type="match status" value="1"/>
</dbReference>
<gene>
    <name evidence="2" type="ORF">ACFPP9_15895</name>
</gene>
<feature type="domain" description="SIS" evidence="1">
    <location>
        <begin position="26"/>
        <end position="184"/>
    </location>
</feature>
<dbReference type="Gene3D" id="3.40.50.10490">
    <property type="entry name" value="Glucose-6-phosphate isomerase like protein, domain 1"/>
    <property type="match status" value="2"/>
</dbReference>
<dbReference type="Proteomes" id="UP001596150">
    <property type="component" value="Unassembled WGS sequence"/>
</dbReference>
<reference evidence="3" key="1">
    <citation type="journal article" date="2019" name="Int. J. Syst. Evol. Microbiol.">
        <title>The Global Catalogue of Microorganisms (GCM) 10K type strain sequencing project: providing services to taxonomists for standard genome sequencing and annotation.</title>
        <authorList>
            <consortium name="The Broad Institute Genomics Platform"/>
            <consortium name="The Broad Institute Genome Sequencing Center for Infectious Disease"/>
            <person name="Wu L."/>
            <person name="Ma J."/>
        </authorList>
    </citation>
    <scope>NUCLEOTIDE SEQUENCE [LARGE SCALE GENOMIC DNA]</scope>
    <source>
        <strain evidence="3">KACC 12633</strain>
    </source>
</reference>
<feature type="domain" description="SIS" evidence="1">
    <location>
        <begin position="188"/>
        <end position="321"/>
    </location>
</feature>
<dbReference type="EC" id="3.5.-.-" evidence="2"/>
<dbReference type="PANTHER" id="PTHR30514:SF1">
    <property type="entry name" value="HTH-TYPE TRANSCRIPTIONAL REGULATOR HEXR-RELATED"/>
    <property type="match status" value="1"/>
</dbReference>
<keyword evidence="3" id="KW-1185">Reference proteome</keyword>
<evidence type="ECO:0000313" key="2">
    <source>
        <dbReference type="EMBL" id="MFC5517268.1"/>
    </source>
</evidence>
<keyword evidence="2" id="KW-0378">Hydrolase</keyword>
<proteinExistence type="predicted"/>
<comment type="caution">
    <text evidence="2">The sequence shown here is derived from an EMBL/GenBank/DDBJ whole genome shotgun (WGS) entry which is preliminary data.</text>
</comment>
<dbReference type="GO" id="GO:0016787">
    <property type="term" value="F:hydrolase activity"/>
    <property type="evidence" value="ECO:0007669"/>
    <property type="project" value="UniProtKB-KW"/>
</dbReference>
<accession>A0ABW0PYV4</accession>
<dbReference type="RefSeq" id="WP_266345586.1">
    <property type="nucleotide sequence ID" value="NZ_JAPKNH010000009.1"/>
</dbReference>
<dbReference type="InterPro" id="IPR046348">
    <property type="entry name" value="SIS_dom_sf"/>
</dbReference>
<protein>
    <submittedName>
        <fullName evidence="2">SIS domain-containing protein</fullName>
        <ecNumber evidence="2">3.5.-.-</ecNumber>
    </submittedName>
</protein>
<dbReference type="EMBL" id="JBHSML010000007">
    <property type="protein sequence ID" value="MFC5517268.1"/>
    <property type="molecule type" value="Genomic_DNA"/>
</dbReference>
<dbReference type="InterPro" id="IPR001347">
    <property type="entry name" value="SIS_dom"/>
</dbReference>
<dbReference type="PROSITE" id="PS51464">
    <property type="entry name" value="SIS"/>
    <property type="match status" value="2"/>
</dbReference>
<evidence type="ECO:0000259" key="1">
    <source>
        <dbReference type="PROSITE" id="PS51464"/>
    </source>
</evidence>
<dbReference type="InterPro" id="IPR047640">
    <property type="entry name" value="RpiR-like"/>
</dbReference>
<sequence length="341" mass="35814">MNTMMKNEIAAQADLLPGLQPLLAAAADALPRAKGRILVGGCGDSAFAPEALLEVFRRFGIAIEPRTSMQLAHFTRFEENDTVVLSSISGGTKRTVEAADVARASGARVIAVTCNAESALAKASAAAVILPFAPLSRKTPHTLDYAITLLALAEIGRSQAGLPADTLASSVADIAARLAQADTAARPIADAYRSEGKIFFLGAGEDRGTADYAAAKFHEAGGLVAISAESENFVHGMNFMLEPEDTLVVVASSPAAKRRGREIVEAFETLSTAFLLTVGDEELAKADDASVAFSQLLDQTFTLQYACLHAANRLGLKLEEPRAGCQNGKIHLAAQSRAMES</sequence>
<evidence type="ECO:0000313" key="3">
    <source>
        <dbReference type="Proteomes" id="UP001596150"/>
    </source>
</evidence>